<sequence>MKTLTNEQAAVLLAFLEAFDTTTTGVWAGIEACMRDDFDIDNPEDALNEVRDTLQGS</sequence>
<gene>
    <name evidence="1" type="ORF">GCM10007291_22250</name>
</gene>
<protein>
    <submittedName>
        <fullName evidence="1">Uncharacterized protein</fullName>
    </submittedName>
</protein>
<accession>A0ABQ3FG52</accession>
<evidence type="ECO:0000313" key="1">
    <source>
        <dbReference type="EMBL" id="GHC22371.1"/>
    </source>
</evidence>
<comment type="caution">
    <text evidence="1">The sequence shown here is derived from an EMBL/GenBank/DDBJ whole genome shotgun (WGS) entry which is preliminary data.</text>
</comment>
<keyword evidence="2" id="KW-1185">Reference proteome</keyword>
<dbReference type="RefSeq" id="WP_189381009.1">
    <property type="nucleotide sequence ID" value="NZ_BMYI01000005.1"/>
</dbReference>
<dbReference type="EMBL" id="BMYI01000005">
    <property type="protein sequence ID" value="GHC22371.1"/>
    <property type="molecule type" value="Genomic_DNA"/>
</dbReference>
<reference evidence="2" key="1">
    <citation type="journal article" date="2019" name="Int. J. Syst. Evol. Microbiol.">
        <title>The Global Catalogue of Microorganisms (GCM) 10K type strain sequencing project: providing services to taxonomists for standard genome sequencing and annotation.</title>
        <authorList>
            <consortium name="The Broad Institute Genomics Platform"/>
            <consortium name="The Broad Institute Genome Sequencing Center for Infectious Disease"/>
            <person name="Wu L."/>
            <person name="Ma J."/>
        </authorList>
    </citation>
    <scope>NUCLEOTIDE SEQUENCE [LARGE SCALE GENOMIC DNA]</scope>
    <source>
        <strain evidence="2">KCTC 23298</strain>
    </source>
</reference>
<dbReference type="Proteomes" id="UP000658305">
    <property type="component" value="Unassembled WGS sequence"/>
</dbReference>
<organism evidence="1 2">
    <name type="scientific">Gemmobacter nanjingensis</name>
    <dbReference type="NCBI Taxonomy" id="488454"/>
    <lineage>
        <taxon>Bacteria</taxon>
        <taxon>Pseudomonadati</taxon>
        <taxon>Pseudomonadota</taxon>
        <taxon>Alphaproteobacteria</taxon>
        <taxon>Rhodobacterales</taxon>
        <taxon>Paracoccaceae</taxon>
        <taxon>Gemmobacter</taxon>
    </lineage>
</organism>
<name>A0ABQ3FG52_9RHOB</name>
<proteinExistence type="predicted"/>
<evidence type="ECO:0000313" key="2">
    <source>
        <dbReference type="Proteomes" id="UP000658305"/>
    </source>
</evidence>